<keyword evidence="3" id="KW-1185">Reference proteome</keyword>
<dbReference type="EMBL" id="FQZP01000058">
    <property type="protein sequence ID" value="SHJ47048.1"/>
    <property type="molecule type" value="Genomic_DNA"/>
</dbReference>
<dbReference type="SMART" id="SM00471">
    <property type="entry name" value="HDc"/>
    <property type="match status" value="1"/>
</dbReference>
<dbReference type="OrthoDB" id="9804747at2"/>
<evidence type="ECO:0000313" key="3">
    <source>
        <dbReference type="Proteomes" id="UP000324781"/>
    </source>
</evidence>
<gene>
    <name evidence="2" type="ORF">SAMN05444373_10588</name>
</gene>
<dbReference type="AlphaFoldDB" id="A0A1M6JK13"/>
<dbReference type="PROSITE" id="PS51832">
    <property type="entry name" value="HD_GYP"/>
    <property type="match status" value="1"/>
</dbReference>
<dbReference type="Gene3D" id="1.10.3210.10">
    <property type="entry name" value="Hypothetical protein af1432"/>
    <property type="match status" value="1"/>
</dbReference>
<dbReference type="InterPro" id="IPR003607">
    <property type="entry name" value="HD/PDEase_dom"/>
</dbReference>
<evidence type="ECO:0000313" key="2">
    <source>
        <dbReference type="EMBL" id="SHJ47048.1"/>
    </source>
</evidence>
<feature type="domain" description="HD-GYP" evidence="1">
    <location>
        <begin position="105"/>
        <end position="301"/>
    </location>
</feature>
<accession>A0A1M6JK13</accession>
<dbReference type="InterPro" id="IPR037522">
    <property type="entry name" value="HD_GYP_dom"/>
</dbReference>
<name>A0A1M6JK13_9FIRM</name>
<evidence type="ECO:0000259" key="1">
    <source>
        <dbReference type="PROSITE" id="PS51832"/>
    </source>
</evidence>
<dbReference type="SUPFAM" id="SSF109604">
    <property type="entry name" value="HD-domain/PDEase-like"/>
    <property type="match status" value="1"/>
</dbReference>
<dbReference type="PANTHER" id="PTHR43155:SF2">
    <property type="entry name" value="CYCLIC DI-GMP PHOSPHODIESTERASE PA4108"/>
    <property type="match status" value="1"/>
</dbReference>
<reference evidence="2 3" key="1">
    <citation type="submission" date="2016-11" db="EMBL/GenBank/DDBJ databases">
        <authorList>
            <person name="Varghese N."/>
            <person name="Submissions S."/>
        </authorList>
    </citation>
    <scope>NUCLEOTIDE SEQUENCE [LARGE SCALE GENOMIC DNA]</scope>
    <source>
        <strain evidence="2 3">DSM 19027</strain>
    </source>
</reference>
<proteinExistence type="predicted"/>
<organism evidence="2 3">
    <name type="scientific">Thermoclostridium caenicola</name>
    <dbReference type="NCBI Taxonomy" id="659425"/>
    <lineage>
        <taxon>Bacteria</taxon>
        <taxon>Bacillati</taxon>
        <taxon>Bacillota</taxon>
        <taxon>Clostridia</taxon>
        <taxon>Eubacteriales</taxon>
        <taxon>Oscillospiraceae</taxon>
        <taxon>Thermoclostridium</taxon>
    </lineage>
</organism>
<dbReference type="Pfam" id="PF13487">
    <property type="entry name" value="HD_5"/>
    <property type="match status" value="1"/>
</dbReference>
<dbReference type="CDD" id="cd00077">
    <property type="entry name" value="HDc"/>
    <property type="match status" value="1"/>
</dbReference>
<sequence length="354" mass="39738">MRRVRLEKAQTGVVVARAIHTLDGVILLPAGTRLTQEHKEKLRNHGITEIFIDDPYSEGLSIPELIKEEVITDVKAQVKQLMTSPSVKVSVDEKKVGQIVETLISKILENDNIVATLGDVRSIDEYTFSHSVNVCVISLVTGIGIGLKDDDLRELGTGALLHDIGKLMVDEAILNKPTTLLSTEYEEVKKHTRYGYDLLRDSGNFSKMVCEIALSHHERLDGSGYPQKLRSSDIQLPARIVAIADVYDALTTDRVYRKKMMPHDVLDYMLSLGGKHFDKNLLDAFVRHIAYYPVGTAVILNSGEKGLVSEYNPYFPNRPVVRVVIDENGHSLKSYREVDLSQKLEYRVVAIWDI</sequence>
<dbReference type="PANTHER" id="PTHR43155">
    <property type="entry name" value="CYCLIC DI-GMP PHOSPHODIESTERASE PA4108-RELATED"/>
    <property type="match status" value="1"/>
</dbReference>
<protein>
    <submittedName>
        <fullName evidence="2">HD domain-containing protein</fullName>
    </submittedName>
</protein>
<dbReference type="Proteomes" id="UP000324781">
    <property type="component" value="Unassembled WGS sequence"/>
</dbReference>